<protein>
    <submittedName>
        <fullName evidence="2">Uncharacterized protein</fullName>
    </submittedName>
</protein>
<proteinExistence type="predicted"/>
<evidence type="ECO:0000256" key="1">
    <source>
        <dbReference type="SAM" id="MobiDB-lite"/>
    </source>
</evidence>
<organism evidence="2">
    <name type="scientific">hydrocarbon metagenome</name>
    <dbReference type="NCBI Taxonomy" id="938273"/>
    <lineage>
        <taxon>unclassified sequences</taxon>
        <taxon>metagenomes</taxon>
        <taxon>ecological metagenomes</taxon>
    </lineage>
</organism>
<feature type="compositionally biased region" description="Basic and acidic residues" evidence="1">
    <location>
        <begin position="55"/>
        <end position="64"/>
    </location>
</feature>
<accession>A0A0W8EAS9</accession>
<dbReference type="AlphaFoldDB" id="A0A0W8EAS9"/>
<feature type="region of interest" description="Disordered" evidence="1">
    <location>
        <begin position="1"/>
        <end position="64"/>
    </location>
</feature>
<reference evidence="2" key="1">
    <citation type="journal article" date="2015" name="Proc. Natl. Acad. Sci. U.S.A.">
        <title>Networks of energetic and metabolic interactions define dynamics in microbial communities.</title>
        <authorList>
            <person name="Embree M."/>
            <person name="Liu J.K."/>
            <person name="Al-Bassam M.M."/>
            <person name="Zengler K."/>
        </authorList>
    </citation>
    <scope>NUCLEOTIDE SEQUENCE</scope>
</reference>
<gene>
    <name evidence="2" type="ORF">ASZ90_016937</name>
</gene>
<comment type="caution">
    <text evidence="2">The sequence shown here is derived from an EMBL/GenBank/DDBJ whole genome shotgun (WGS) entry which is preliminary data.</text>
</comment>
<name>A0A0W8EAS9_9ZZZZ</name>
<evidence type="ECO:0000313" key="2">
    <source>
        <dbReference type="EMBL" id="KUG05630.1"/>
    </source>
</evidence>
<dbReference type="EMBL" id="LNQE01001792">
    <property type="protein sequence ID" value="KUG05630.1"/>
    <property type="molecule type" value="Genomic_DNA"/>
</dbReference>
<sequence length="64" mass="6731">MAAPGYDQQGAGKGRVLGTSLQVSEVNPHGRLSAGRSRTMGSPEDTGNRNGELPECGRETHPVR</sequence>